<dbReference type="InterPro" id="IPR013909">
    <property type="entry name" value="NuBaID_C"/>
</dbReference>
<dbReference type="Proteomes" id="UP000030748">
    <property type="component" value="Unassembled WGS sequence"/>
</dbReference>
<keyword evidence="4" id="KW-0862">Zinc</keyword>
<accession>A0A022PW32</accession>
<dbReference type="EMBL" id="KI632310">
    <property type="protein sequence ID" value="EYU19018.1"/>
    <property type="molecule type" value="Genomic_DNA"/>
</dbReference>
<keyword evidence="5" id="KW-0539">Nucleus</keyword>
<evidence type="ECO:0000256" key="1">
    <source>
        <dbReference type="ARBA" id="ARBA00004123"/>
    </source>
</evidence>
<evidence type="ECO:0000259" key="7">
    <source>
        <dbReference type="Pfam" id="PF07967"/>
    </source>
</evidence>
<dbReference type="STRING" id="4155.A0A022PW32"/>
<dbReference type="GO" id="GO:0008270">
    <property type="term" value="F:zinc ion binding"/>
    <property type="evidence" value="ECO:0007669"/>
    <property type="project" value="UniProtKB-KW"/>
</dbReference>
<dbReference type="InterPro" id="IPR012935">
    <property type="entry name" value="NuBaID_N"/>
</dbReference>
<dbReference type="eggNOG" id="KOG4765">
    <property type="taxonomic scope" value="Eukaryota"/>
</dbReference>
<feature type="region of interest" description="Disordered" evidence="6">
    <location>
        <begin position="474"/>
        <end position="493"/>
    </location>
</feature>
<feature type="domain" description="C3HC-type" evidence="7">
    <location>
        <begin position="69"/>
        <end position="194"/>
    </location>
</feature>
<feature type="compositionally biased region" description="Polar residues" evidence="6">
    <location>
        <begin position="482"/>
        <end position="493"/>
    </location>
</feature>
<reference evidence="9 10" key="1">
    <citation type="journal article" date="2013" name="Proc. Natl. Acad. Sci. U.S.A.">
        <title>Fine-scale variation in meiotic recombination in Mimulus inferred from population shotgun sequencing.</title>
        <authorList>
            <person name="Hellsten U."/>
            <person name="Wright K.M."/>
            <person name="Jenkins J."/>
            <person name="Shu S."/>
            <person name="Yuan Y."/>
            <person name="Wessler S.R."/>
            <person name="Schmutz J."/>
            <person name="Willis J.H."/>
            <person name="Rokhsar D.S."/>
        </authorList>
    </citation>
    <scope>NUCLEOTIDE SEQUENCE [LARGE SCALE GENOMIC DNA]</scope>
    <source>
        <strain evidence="10">cv. DUN x IM62</strain>
    </source>
</reference>
<organism evidence="9 10">
    <name type="scientific">Erythranthe guttata</name>
    <name type="common">Yellow monkey flower</name>
    <name type="synonym">Mimulus guttatus</name>
    <dbReference type="NCBI Taxonomy" id="4155"/>
    <lineage>
        <taxon>Eukaryota</taxon>
        <taxon>Viridiplantae</taxon>
        <taxon>Streptophyta</taxon>
        <taxon>Embryophyta</taxon>
        <taxon>Tracheophyta</taxon>
        <taxon>Spermatophyta</taxon>
        <taxon>Magnoliopsida</taxon>
        <taxon>eudicotyledons</taxon>
        <taxon>Gunneridae</taxon>
        <taxon>Pentapetalae</taxon>
        <taxon>asterids</taxon>
        <taxon>lamiids</taxon>
        <taxon>Lamiales</taxon>
        <taxon>Phrymaceae</taxon>
        <taxon>Erythranthe</taxon>
    </lineage>
</organism>
<evidence type="ECO:0000313" key="10">
    <source>
        <dbReference type="Proteomes" id="UP000030748"/>
    </source>
</evidence>
<evidence type="ECO:0000313" key="9">
    <source>
        <dbReference type="EMBL" id="EYU19018.1"/>
    </source>
</evidence>
<dbReference type="PANTHER" id="PTHR15835">
    <property type="entry name" value="NUCLEAR-INTERACTING PARTNER OF ALK"/>
    <property type="match status" value="1"/>
</dbReference>
<evidence type="ECO:0000256" key="2">
    <source>
        <dbReference type="ARBA" id="ARBA00022723"/>
    </source>
</evidence>
<comment type="subcellular location">
    <subcellularLocation>
        <location evidence="1">Nucleus</location>
    </subcellularLocation>
</comment>
<name>A0A022PW32_ERYGU</name>
<gene>
    <name evidence="9" type="ORF">MIMGU_mgv1a003304mg</name>
</gene>
<evidence type="ECO:0000256" key="4">
    <source>
        <dbReference type="ARBA" id="ARBA00022833"/>
    </source>
</evidence>
<keyword evidence="3" id="KW-0863">Zinc-finger</keyword>
<sequence>MAEESEKRFEAIMNKLFHSPPKPKPNFNGTRHGVQTLSGRKRLHSSSLRGGNVVQETGSSSAQGPLCRPWDRDDLLRRLSTFKSMSWFAKPQVVSPLECARRGWVNVDTDTIACASCDSRLFFSTPSTWTRQQVEKAAMVFSLKLESGHKLLCPWTNSACEEELAQFPTLSRDGLIEDYKKRVFSLSQLTALPVISRAAIDNMRSSELEKFLSESSASGHHETLPELTEDAQKLISLFGWEPRIKPYKVDFKDGQNQSVEDAGGIATTGQKPKVNVYSLLTSEGTNASSDPEFDPSSVVLDCKLCGASVGLWAFKTTPRPLEYLRFVGLTEVTDKSITIHDEGSSGTVSTASTSSGFTIAGGPPPAMLKYGATISVPLIGQNLRARLSVENETNNAEGTSDFTARNLLEVLQSVGEDSISNVDLSKTGTAFNAEVADHHKFDNAQEFSCSSPKENTPSRESGGVSEPVREEMVEAGNHEQGIPSNSLDNPTTGLSVKHKAASFSIREDKKLPSLYDSMEFDPVKQHRHFCPWIISTGKFAPGWKQTLSALEGHKEHINMPSSNLIEVDDPVTSVRNLFRSPNEKRTKFSGGSA</sequence>
<keyword evidence="2" id="KW-0479">Metal-binding</keyword>
<protein>
    <submittedName>
        <fullName evidence="9">Uncharacterized protein</fullName>
    </submittedName>
</protein>
<feature type="region of interest" description="Disordered" evidence="6">
    <location>
        <begin position="443"/>
        <end position="466"/>
    </location>
</feature>
<dbReference type="Pfam" id="PF08600">
    <property type="entry name" value="NuBaID_C"/>
    <property type="match status" value="1"/>
</dbReference>
<dbReference type="Pfam" id="PF07967">
    <property type="entry name" value="zf-C3HC"/>
    <property type="match status" value="1"/>
</dbReference>
<dbReference type="GO" id="GO:0005634">
    <property type="term" value="C:nucleus"/>
    <property type="evidence" value="ECO:0000318"/>
    <property type="project" value="GO_Central"/>
</dbReference>
<proteinExistence type="predicted"/>
<keyword evidence="10" id="KW-1185">Reference proteome</keyword>
<feature type="domain" description="NuBaID C-terminal" evidence="8">
    <location>
        <begin position="298"/>
        <end position="542"/>
    </location>
</feature>
<evidence type="ECO:0000256" key="6">
    <source>
        <dbReference type="SAM" id="MobiDB-lite"/>
    </source>
</evidence>
<evidence type="ECO:0000259" key="8">
    <source>
        <dbReference type="Pfam" id="PF08600"/>
    </source>
</evidence>
<evidence type="ECO:0000256" key="3">
    <source>
        <dbReference type="ARBA" id="ARBA00022771"/>
    </source>
</evidence>
<dbReference type="PANTHER" id="PTHR15835:SF6">
    <property type="entry name" value="ZINC FINGER C3HC-TYPE PROTEIN 1"/>
    <property type="match status" value="1"/>
</dbReference>
<feature type="compositionally biased region" description="Polar residues" evidence="6">
    <location>
        <begin position="445"/>
        <end position="459"/>
    </location>
</feature>
<evidence type="ECO:0000256" key="5">
    <source>
        <dbReference type="ARBA" id="ARBA00023242"/>
    </source>
</evidence>
<dbReference type="AlphaFoldDB" id="A0A022PW32"/>